<proteinExistence type="predicted"/>
<reference evidence="1" key="1">
    <citation type="submission" date="2018-03" db="EMBL/GenBank/DDBJ databases">
        <title>Draft genome sequences of Megaviruse, new member of the family Mimiviridae isolated from water in Shanghai, China.</title>
        <authorList>
            <person name="Xia Y."/>
        </authorList>
    </citation>
    <scope>NUCLEOTIDE SEQUENCE</scope>
    <source>
        <strain evidence="1">SH</strain>
    </source>
</reference>
<organism evidence="1">
    <name type="scientific">Megavirus baoshan</name>
    <dbReference type="NCBI Taxonomy" id="2496520"/>
    <lineage>
        <taxon>Viruses</taxon>
        <taxon>Varidnaviria</taxon>
        <taxon>Bamfordvirae</taxon>
        <taxon>Nucleocytoviricota</taxon>
        <taxon>Megaviricetes</taxon>
        <taxon>Imitervirales</taxon>
        <taxon>Mimiviridae</taxon>
        <taxon>Megamimivirinae</taxon>
        <taxon>Megavirus</taxon>
        <taxon>Megavirus baoshanense</taxon>
    </lineage>
</organism>
<dbReference type="InterPro" id="IPR006597">
    <property type="entry name" value="Sel1-like"/>
</dbReference>
<dbReference type="InterPro" id="IPR050767">
    <property type="entry name" value="Sel1_AlgK"/>
</dbReference>
<dbReference type="PANTHER" id="PTHR11102">
    <property type="entry name" value="SEL-1-LIKE PROTEIN"/>
    <property type="match status" value="1"/>
</dbReference>
<dbReference type="InterPro" id="IPR011990">
    <property type="entry name" value="TPR-like_helical_dom_sf"/>
</dbReference>
<evidence type="ECO:0000313" key="1">
    <source>
        <dbReference type="EMBL" id="UFX99725.1"/>
    </source>
</evidence>
<gene>
    <name evidence="1" type="ORF">Mb0070</name>
</gene>
<dbReference type="EMBL" id="MH046811">
    <property type="protein sequence ID" value="UFX99725.1"/>
    <property type="molecule type" value="Genomic_DNA"/>
</dbReference>
<dbReference type="SMART" id="SM00671">
    <property type="entry name" value="SEL1"/>
    <property type="match status" value="5"/>
</dbReference>
<accession>A0A8K1T112</accession>
<dbReference type="Pfam" id="PF08238">
    <property type="entry name" value="Sel1"/>
    <property type="match status" value="4"/>
</dbReference>
<dbReference type="PANTHER" id="PTHR11102:SF160">
    <property type="entry name" value="ERAD-ASSOCIATED E3 UBIQUITIN-PROTEIN LIGASE COMPONENT HRD3"/>
    <property type="match status" value="1"/>
</dbReference>
<name>A0A8K1T112_9VIRU</name>
<dbReference type="SUPFAM" id="SSF81901">
    <property type="entry name" value="HCP-like"/>
    <property type="match status" value="1"/>
</dbReference>
<protein>
    <submittedName>
        <fullName evidence="1">Sel1-like repeat-containing protein</fullName>
    </submittedName>
</protein>
<sequence length="511" mass="59877">MLIIMDCQNKSIKELAKLAENDDIQAQNEIINRYMIHGKDYLIEYLVDIFKWKNLYEKCLENQKYIYVVIQMRKPNTYYEIIEKLYPIIESQAISDNALAQCNLGHITSGIIAIRWLQKSADQGCVYAQCELANIYIDRFIYKLGYEYATLAAASGNAIAENILGNMYLNGIHVAVNHDKALEWYTKSAEKNYARSQISMSMYYSLSDKASYNPLLEFEWAKKAAKQGLFQSQFEIASAYNTENFKYYDKKKALKWYKRAADGGNSYAQEFMVSKCLSDGDIAQTIYWYFKSKSKHEIMEYLITQNNEIFNITNSEIELLRRKLGKHFQNNIDKILPECQISIIKNKYHLNDEFSNQRLKYCEILEAYIMKIIKWDVALTNILTSEFIISCLGFKTSEISSNIQDYQNNTGLTPWIKQFKIQNKDYLVFGKQNVELIEEIIGYKNQMIDRHDKFIESININSNNDTLLSNPIIKLYKQTLETFDLMLNKLTSQDNIRNLNFQAKYKFLYKC</sequence>
<dbReference type="Gene3D" id="1.25.40.10">
    <property type="entry name" value="Tetratricopeptide repeat domain"/>
    <property type="match status" value="1"/>
</dbReference>